<dbReference type="EMBL" id="AP023097">
    <property type="protein sequence ID" value="BCE74667.1"/>
    <property type="molecule type" value="Genomic_DNA"/>
</dbReference>
<evidence type="ECO:0000313" key="2">
    <source>
        <dbReference type="EMBL" id="BCE74667.1"/>
    </source>
</evidence>
<dbReference type="AlphaFoldDB" id="A0A810BEM1"/>
<gene>
    <name evidence="2" type="ORF">XF8B_47780</name>
</gene>
<sequence>MVVVPPLAHRQQGEQPVVAGIVAGHIPPASVNMCEGVDAECRVIQNHGAPHKSDHEPRPPGNQEAQTREHDRRQQLQPVQPHQLGIRRQIRYLHEVGRIVLPVKDPAEMTVHEALVPG</sequence>
<protein>
    <submittedName>
        <fullName evidence="2">Uncharacterized protein</fullName>
    </submittedName>
</protein>
<organism evidence="2">
    <name type="scientific">Bradyrhizobium diazoefficiens</name>
    <dbReference type="NCBI Taxonomy" id="1355477"/>
    <lineage>
        <taxon>Bacteria</taxon>
        <taxon>Pseudomonadati</taxon>
        <taxon>Pseudomonadota</taxon>
        <taxon>Alphaproteobacteria</taxon>
        <taxon>Hyphomicrobiales</taxon>
        <taxon>Nitrobacteraceae</taxon>
        <taxon>Bradyrhizobium</taxon>
    </lineage>
</organism>
<reference evidence="2" key="1">
    <citation type="submission" date="2020-05" db="EMBL/GenBank/DDBJ databases">
        <title>Complete genome sequence of Bradyrhizobium diazoefficiens XF8 isolated from soybean nodule.</title>
        <authorList>
            <person name="Noda R."/>
            <person name="Kakizaki K."/>
            <person name="Minamisawa K."/>
        </authorList>
    </citation>
    <scope>NUCLEOTIDE SEQUENCE</scope>
    <source>
        <strain evidence="2">XF8</strain>
    </source>
</reference>
<proteinExistence type="predicted"/>
<name>A0A810BEM1_9BRAD</name>
<accession>A0A810BEM1</accession>
<evidence type="ECO:0000256" key="1">
    <source>
        <dbReference type="SAM" id="MobiDB-lite"/>
    </source>
</evidence>
<feature type="region of interest" description="Disordered" evidence="1">
    <location>
        <begin position="45"/>
        <end position="84"/>
    </location>
</feature>